<reference evidence="2 3" key="1">
    <citation type="submission" date="2020-04" db="EMBL/GenBank/DDBJ databases">
        <authorList>
            <person name="Klaysubun C."/>
            <person name="Duangmal K."/>
            <person name="Lipun K."/>
        </authorList>
    </citation>
    <scope>NUCLEOTIDE SEQUENCE [LARGE SCALE GENOMIC DNA]</scope>
    <source>
        <strain evidence="2 3">DSM 45300</strain>
    </source>
</reference>
<evidence type="ECO:0000313" key="2">
    <source>
        <dbReference type="EMBL" id="NMH94797.1"/>
    </source>
</evidence>
<proteinExistence type="predicted"/>
<protein>
    <submittedName>
        <fullName evidence="2">Uncharacterized protein</fullName>
    </submittedName>
</protein>
<dbReference type="Proteomes" id="UP000586918">
    <property type="component" value="Unassembled WGS sequence"/>
</dbReference>
<feature type="region of interest" description="Disordered" evidence="1">
    <location>
        <begin position="1"/>
        <end position="242"/>
    </location>
</feature>
<gene>
    <name evidence="2" type="ORF">HF519_25120</name>
</gene>
<evidence type="ECO:0000256" key="1">
    <source>
        <dbReference type="SAM" id="MobiDB-lite"/>
    </source>
</evidence>
<evidence type="ECO:0000313" key="3">
    <source>
        <dbReference type="Proteomes" id="UP000586918"/>
    </source>
</evidence>
<feature type="compositionally biased region" description="Low complexity" evidence="1">
    <location>
        <begin position="37"/>
        <end position="53"/>
    </location>
</feature>
<accession>A0A848DPP2</accession>
<feature type="compositionally biased region" description="Low complexity" evidence="1">
    <location>
        <begin position="132"/>
        <end position="144"/>
    </location>
</feature>
<name>A0A848DPP2_9PSEU</name>
<organism evidence="2 3">
    <name type="scientific">Pseudonocardia bannensis</name>
    <dbReference type="NCBI Taxonomy" id="630973"/>
    <lineage>
        <taxon>Bacteria</taxon>
        <taxon>Bacillati</taxon>
        <taxon>Actinomycetota</taxon>
        <taxon>Actinomycetes</taxon>
        <taxon>Pseudonocardiales</taxon>
        <taxon>Pseudonocardiaceae</taxon>
        <taxon>Pseudonocardia</taxon>
    </lineage>
</organism>
<comment type="caution">
    <text evidence="2">The sequence shown here is derived from an EMBL/GenBank/DDBJ whole genome shotgun (WGS) entry which is preliminary data.</text>
</comment>
<dbReference type="AlphaFoldDB" id="A0A848DPP2"/>
<dbReference type="EMBL" id="JAAXKZ010000131">
    <property type="protein sequence ID" value="NMH94797.1"/>
    <property type="molecule type" value="Genomic_DNA"/>
</dbReference>
<sequence>MAETTAMRSRSESLSQPGDLFRPASESNRSDPAGAEPVTAVVPIQPAIPPAADDVPEEQPATDEPAADGPHADTSSTVEPVSTDEPGSGADPAATSTADQDEPHGFPPGADVEKTVVVRSVRPSRGTGSAESATADTPDPSPSDADAERAETSAPAGPATGSSVDETVRVAAVRPATDRSGSGSDAEKGTSSGASEQPDEDTEDAPPGKAGAADGPGKPTSRSTSRGSTKRHGRSASGSRSG</sequence>
<feature type="compositionally biased region" description="Polar residues" evidence="1">
    <location>
        <begin position="179"/>
        <end position="195"/>
    </location>
</feature>
<keyword evidence="3" id="KW-1185">Reference proteome</keyword>
<feature type="compositionally biased region" description="Low complexity" evidence="1">
    <location>
        <begin position="205"/>
        <end position="227"/>
    </location>
</feature>
<feature type="compositionally biased region" description="Polar residues" evidence="1">
    <location>
        <begin position="1"/>
        <end position="16"/>
    </location>
</feature>